<evidence type="ECO:0000259" key="5">
    <source>
        <dbReference type="PROSITE" id="PS50865"/>
    </source>
</evidence>
<evidence type="ECO:0000256" key="4">
    <source>
        <dbReference type="PROSITE-ProRule" id="PRU00134"/>
    </source>
</evidence>
<dbReference type="RefSeq" id="XP_014666673.1">
    <property type="nucleotide sequence ID" value="XM_014811187.1"/>
</dbReference>
<evidence type="ECO:0000313" key="6">
    <source>
        <dbReference type="Proteomes" id="UP000695022"/>
    </source>
</evidence>
<keyword evidence="6" id="KW-1185">Reference proteome</keyword>
<proteinExistence type="predicted"/>
<dbReference type="GeneID" id="106808455"/>
<name>A0ABM1E3A2_PRICU</name>
<dbReference type="Pfam" id="PF01753">
    <property type="entry name" value="zf-MYND"/>
    <property type="match status" value="1"/>
</dbReference>
<dbReference type="InterPro" id="IPR050869">
    <property type="entry name" value="H3K4_H4K5_MeTrfase"/>
</dbReference>
<dbReference type="InterPro" id="IPR002893">
    <property type="entry name" value="Znf_MYND"/>
</dbReference>
<dbReference type="Gene3D" id="1.10.220.160">
    <property type="match status" value="1"/>
</dbReference>
<dbReference type="Gene3D" id="1.25.40.970">
    <property type="match status" value="1"/>
</dbReference>
<dbReference type="Gene3D" id="1.25.40.10">
    <property type="entry name" value="Tetratricopeptide repeat domain"/>
    <property type="match status" value="1"/>
</dbReference>
<organism evidence="6 7">
    <name type="scientific">Priapulus caudatus</name>
    <name type="common">Priapulid worm</name>
    <dbReference type="NCBI Taxonomy" id="37621"/>
    <lineage>
        <taxon>Eukaryota</taxon>
        <taxon>Metazoa</taxon>
        <taxon>Ecdysozoa</taxon>
        <taxon>Scalidophora</taxon>
        <taxon>Priapulida</taxon>
        <taxon>Priapulimorpha</taxon>
        <taxon>Priapulimorphida</taxon>
        <taxon>Priapulidae</taxon>
        <taxon>Priapulus</taxon>
    </lineage>
</organism>
<dbReference type="PANTHER" id="PTHR12197:SF251">
    <property type="entry name" value="EG:BACR7C10.4 PROTEIN"/>
    <property type="match status" value="1"/>
</dbReference>
<accession>A0ABM1E3A2</accession>
<evidence type="ECO:0000256" key="1">
    <source>
        <dbReference type="ARBA" id="ARBA00022723"/>
    </source>
</evidence>
<sequence>MAKQGTVLMTALPFCHVLYDSERGKRCDECFELRPDQLKRCVSCKFVSYCNKTCQQKDWLDHKKECHHLRRIASVIPIERARLISRILYKIKRGVIEAEEWNQFDDYPERTIHHVISHRELIKQDPDMKKKVATILFETRRFMGKDTPSDDDILNIYGKLIMNAFVICDEINHPIYVGCGMYIGPCIMDHSCCPNAIITFSGIRMNVRAGTDIAVNNHNHAFISYVDLLAPRQERRAQLQPDYYFFCECTRCLDDSIDELMLSTKCPNNNCEGVIIKKDGEFQPCETCGAASFSSIYATLAAETAQWSAATFQRLQRCEQDGRDPAEILAQCEECLRGQDEVLHPVWNVHRIRLMDLAAMGHMRLEQWAQAAQCILVTLPAKRKYFPANHPNLSLQLFSVGKALIYAGRCDDALPHLHEALDMISATHGNEHPLVEQVEQLLTECKSEIKKKAAATTN</sequence>
<keyword evidence="1" id="KW-0479">Metal-binding</keyword>
<dbReference type="PROSITE" id="PS01360">
    <property type="entry name" value="ZF_MYND_1"/>
    <property type="match status" value="1"/>
</dbReference>
<keyword evidence="3" id="KW-0862">Zinc</keyword>
<evidence type="ECO:0000256" key="3">
    <source>
        <dbReference type="ARBA" id="ARBA00022833"/>
    </source>
</evidence>
<dbReference type="Gene3D" id="2.170.270.10">
    <property type="entry name" value="SET domain"/>
    <property type="match status" value="1"/>
</dbReference>
<reference evidence="7" key="1">
    <citation type="submission" date="2025-08" db="UniProtKB">
        <authorList>
            <consortium name="RefSeq"/>
        </authorList>
    </citation>
    <scope>IDENTIFICATION</scope>
</reference>
<dbReference type="InterPro" id="IPR046341">
    <property type="entry name" value="SET_dom_sf"/>
</dbReference>
<dbReference type="SUPFAM" id="SSF48452">
    <property type="entry name" value="TPR-like"/>
    <property type="match status" value="1"/>
</dbReference>
<dbReference type="PANTHER" id="PTHR12197">
    <property type="entry name" value="HISTONE-LYSINE N-METHYLTRANSFERASE SMYD"/>
    <property type="match status" value="1"/>
</dbReference>
<dbReference type="InterPro" id="IPR011990">
    <property type="entry name" value="TPR-like_helical_dom_sf"/>
</dbReference>
<keyword evidence="2 4" id="KW-0863">Zinc-finger</keyword>
<evidence type="ECO:0000256" key="2">
    <source>
        <dbReference type="ARBA" id="ARBA00022771"/>
    </source>
</evidence>
<dbReference type="SUPFAM" id="SSF82199">
    <property type="entry name" value="SET domain"/>
    <property type="match status" value="1"/>
</dbReference>
<dbReference type="Proteomes" id="UP000695022">
    <property type="component" value="Unplaced"/>
</dbReference>
<protein>
    <submittedName>
        <fullName evidence="7">Histone-lysine N-methyltransferase SMYD3-like</fullName>
    </submittedName>
</protein>
<gene>
    <name evidence="7" type="primary">LOC106808455</name>
</gene>
<dbReference type="PROSITE" id="PS50865">
    <property type="entry name" value="ZF_MYND_2"/>
    <property type="match status" value="1"/>
</dbReference>
<evidence type="ECO:0000313" key="7">
    <source>
        <dbReference type="RefSeq" id="XP_014666673.1"/>
    </source>
</evidence>
<feature type="domain" description="MYND-type" evidence="5">
    <location>
        <begin position="27"/>
        <end position="66"/>
    </location>
</feature>
<dbReference type="Gene3D" id="6.10.140.2220">
    <property type="match status" value="1"/>
</dbReference>